<gene>
    <name evidence="5" type="ORF">EAH80_19505</name>
</gene>
<keyword evidence="6" id="KW-1185">Reference proteome</keyword>
<evidence type="ECO:0000256" key="4">
    <source>
        <dbReference type="ARBA" id="ARBA00022833"/>
    </source>
</evidence>
<dbReference type="EMBL" id="RCZG01000008">
    <property type="protein sequence ID" value="TPG32459.1"/>
    <property type="molecule type" value="Genomic_DNA"/>
</dbReference>
<dbReference type="PANTHER" id="PTHR37418:SF2">
    <property type="entry name" value="3-KETO-5-AMINOHEXANOATE CLEAVAGE ENZYME"/>
    <property type="match status" value="1"/>
</dbReference>
<sequence>MTDVRPTTIVEVALNGAVAKAANPNVPRTPAEISHDALACIAAGASIVHNHNDESVVSGPPEHDWRPYAMAWRTVLAAEPDALLYPTMPGWRPETTIEQRYSHVVALAKEGVLGTPVIDLGGFNVGRSGPDGVPVPTDDMYVNTYRDMDYMFRTCQQIGLPVSLAVFEPGHLRAGLAYLKAGWVPAGSMIKLFFDATEMGAPGRGLSPTTRALDAYLEMLAGFVIPWMAVVTSCPVNDVPFLHAVLDRGGHLSVGIERTGGIGTATNVELVEEAVQVCAEVGRPAASCAQARELLGVPRLVDSGRSAP</sequence>
<keyword evidence="4" id="KW-0862">Zinc</keyword>
<dbReference type="InterPro" id="IPR008567">
    <property type="entry name" value="BKACE"/>
</dbReference>
<dbReference type="Proteomes" id="UP000320095">
    <property type="component" value="Unassembled WGS sequence"/>
</dbReference>
<dbReference type="RefSeq" id="WP_140694390.1">
    <property type="nucleotide sequence ID" value="NZ_RCZG01000008.1"/>
</dbReference>
<evidence type="ECO:0000256" key="1">
    <source>
        <dbReference type="ARBA" id="ARBA00001947"/>
    </source>
</evidence>
<dbReference type="Pfam" id="PF05853">
    <property type="entry name" value="BKACE"/>
    <property type="match status" value="1"/>
</dbReference>
<evidence type="ECO:0000256" key="3">
    <source>
        <dbReference type="ARBA" id="ARBA00022723"/>
    </source>
</evidence>
<organism evidence="5 6">
    <name type="scientific">Mycolicibacterium hodleri</name>
    <dbReference type="NCBI Taxonomy" id="49897"/>
    <lineage>
        <taxon>Bacteria</taxon>
        <taxon>Bacillati</taxon>
        <taxon>Actinomycetota</taxon>
        <taxon>Actinomycetes</taxon>
        <taxon>Mycobacteriales</taxon>
        <taxon>Mycobacteriaceae</taxon>
        <taxon>Mycolicibacterium</taxon>
    </lineage>
</organism>
<comment type="caution">
    <text evidence="5">The sequence shown here is derived from an EMBL/GenBank/DDBJ whole genome shotgun (WGS) entry which is preliminary data.</text>
</comment>
<dbReference type="Gene3D" id="3.20.20.70">
    <property type="entry name" value="Aldolase class I"/>
    <property type="match status" value="1"/>
</dbReference>
<dbReference type="PANTHER" id="PTHR37418">
    <property type="entry name" value="3-KETO-5-AMINOHEXANOATE CLEAVAGE ENZYME-RELATED"/>
    <property type="match status" value="1"/>
</dbReference>
<dbReference type="GO" id="GO:0043720">
    <property type="term" value="F:3-keto-5-aminohexanoate cleavage activity"/>
    <property type="evidence" value="ECO:0007669"/>
    <property type="project" value="InterPro"/>
</dbReference>
<keyword evidence="2" id="KW-0808">Transferase</keyword>
<evidence type="ECO:0000313" key="5">
    <source>
        <dbReference type="EMBL" id="TPG32459.1"/>
    </source>
</evidence>
<reference evidence="5 6" key="1">
    <citation type="journal article" date="2019" name="Environ. Microbiol.">
        <title>Species interactions and distinct microbial communities in high Arctic permafrost affected cryosols are associated with the CH4 and CO2 gas fluxes.</title>
        <authorList>
            <person name="Altshuler I."/>
            <person name="Hamel J."/>
            <person name="Turney S."/>
            <person name="Magnuson E."/>
            <person name="Levesque R."/>
            <person name="Greer C."/>
            <person name="Whyte L.G."/>
        </authorList>
    </citation>
    <scope>NUCLEOTIDE SEQUENCE [LARGE SCALE GENOMIC DNA]</scope>
    <source>
        <strain evidence="5 6">S5.20</strain>
    </source>
</reference>
<evidence type="ECO:0000256" key="2">
    <source>
        <dbReference type="ARBA" id="ARBA00022679"/>
    </source>
</evidence>
<protein>
    <submittedName>
        <fullName evidence="5">3-keto-5-aminohexanoate cleavage protein</fullName>
    </submittedName>
</protein>
<dbReference type="AlphaFoldDB" id="A0A502E673"/>
<comment type="cofactor">
    <cofactor evidence="1">
        <name>Zn(2+)</name>
        <dbReference type="ChEBI" id="CHEBI:29105"/>
    </cofactor>
</comment>
<proteinExistence type="predicted"/>
<dbReference type="OrthoDB" id="9063716at2"/>
<evidence type="ECO:0000313" key="6">
    <source>
        <dbReference type="Proteomes" id="UP000320095"/>
    </source>
</evidence>
<name>A0A502E673_9MYCO</name>
<dbReference type="InterPro" id="IPR013785">
    <property type="entry name" value="Aldolase_TIM"/>
</dbReference>
<dbReference type="GO" id="GO:0046872">
    <property type="term" value="F:metal ion binding"/>
    <property type="evidence" value="ECO:0007669"/>
    <property type="project" value="UniProtKB-KW"/>
</dbReference>
<keyword evidence="3" id="KW-0479">Metal-binding</keyword>
<accession>A0A502E673</accession>